<dbReference type="Pfam" id="PF22230">
    <property type="entry name" value="Csx1_CARF"/>
    <property type="match status" value="1"/>
</dbReference>
<dbReference type="Gene3D" id="1.10.3740.10">
    <property type="entry name" value="SSO1389-like domains"/>
    <property type="match status" value="1"/>
</dbReference>
<dbReference type="SUPFAM" id="SSF160980">
    <property type="entry name" value="SSO1389-like"/>
    <property type="match status" value="1"/>
</dbReference>
<dbReference type="InterPro" id="IPR053857">
    <property type="entry name" value="Csx1_CARF"/>
</dbReference>
<reference evidence="3 4" key="1">
    <citation type="journal article" date="2013" name="Genome Announc.">
        <title>Complete genome sequence of the hyperthermophilic sulfate-reducing bacterium Thermodesulfobacterium geofontis OPF15T.</title>
        <authorList>
            <person name="Elkins J.G."/>
            <person name="Hamilton-Brehm S.D."/>
            <person name="Lucas S."/>
            <person name="Han J."/>
            <person name="Lapidus A."/>
            <person name="Cheng J.F."/>
            <person name="Goodwin L.A."/>
            <person name="Pitluck S."/>
            <person name="Peters L."/>
            <person name="Mikhailova N."/>
            <person name="Davenport K.W."/>
            <person name="Detter J.C."/>
            <person name="Han C.S."/>
            <person name="Tapia R."/>
            <person name="Land M.L."/>
            <person name="Hauser L."/>
            <person name="Kyrpides N.C."/>
            <person name="Ivanova N.N."/>
            <person name="Pagani I."/>
            <person name="Bruce D."/>
            <person name="Woyke T."/>
            <person name="Cottingham R.W."/>
        </authorList>
    </citation>
    <scope>NUCLEOTIDE SEQUENCE [LARGE SCALE GENOMIC DNA]</scope>
    <source>
        <strain evidence="3 4">OPF15</strain>
    </source>
</reference>
<dbReference type="AlphaFoldDB" id="F8C652"/>
<dbReference type="eggNOG" id="COG1517">
    <property type="taxonomic scope" value="Bacteria"/>
</dbReference>
<evidence type="ECO:0000313" key="4">
    <source>
        <dbReference type="Proteomes" id="UP000006583"/>
    </source>
</evidence>
<evidence type="ECO:0000259" key="1">
    <source>
        <dbReference type="Pfam" id="PF09455"/>
    </source>
</evidence>
<protein>
    <submittedName>
        <fullName evidence="3">CRISPR-associated protein, MJ1666 family</fullName>
    </submittedName>
</protein>
<dbReference type="NCBIfam" id="TIGR01897">
    <property type="entry name" value="cas_MJ1666"/>
    <property type="match status" value="1"/>
</dbReference>
<dbReference type="EMBL" id="CP002829">
    <property type="protein sequence ID" value="AEH23203.1"/>
    <property type="molecule type" value="Genomic_DNA"/>
</dbReference>
<gene>
    <name evidence="3" type="ordered locus">TOPB45_1115</name>
</gene>
<evidence type="ECO:0000313" key="3">
    <source>
        <dbReference type="EMBL" id="AEH23203.1"/>
    </source>
</evidence>
<proteinExistence type="predicted"/>
<dbReference type="HOGENOM" id="CLU_045946_0_0_0"/>
<name>F8C652_THEGP</name>
<dbReference type="InterPro" id="IPR027419">
    <property type="entry name" value="CRISPR-assoc_Csx1_C"/>
</dbReference>
<feature type="domain" description="CRISPR system endoribonuclease Csx1-like HEPN" evidence="1">
    <location>
        <begin position="373"/>
        <end position="441"/>
    </location>
</feature>
<dbReference type="KEGG" id="top:TOPB45_1115"/>
<dbReference type="InterPro" id="IPR010171">
    <property type="entry name" value="CRISPR_Csx1"/>
</dbReference>
<evidence type="ECO:0000259" key="2">
    <source>
        <dbReference type="Pfam" id="PF22230"/>
    </source>
</evidence>
<organism evidence="3 4">
    <name type="scientific">Thermodesulfobacterium geofontis (strain OPF15)</name>
    <dbReference type="NCBI Taxonomy" id="795359"/>
    <lineage>
        <taxon>Bacteria</taxon>
        <taxon>Pseudomonadati</taxon>
        <taxon>Thermodesulfobacteriota</taxon>
        <taxon>Thermodesulfobacteria</taxon>
        <taxon>Thermodesulfobacteriales</taxon>
        <taxon>Thermodesulfobacteriaceae</taxon>
        <taxon>Thermodesulfobacterium</taxon>
    </lineage>
</organism>
<dbReference type="STRING" id="795359.TOPB45_1115"/>
<dbReference type="Gene3D" id="3.40.50.10640">
    <property type="entry name" value="SSO1389-like"/>
    <property type="match status" value="1"/>
</dbReference>
<dbReference type="PATRIC" id="fig|795359.3.peg.1125"/>
<dbReference type="Pfam" id="PF09455">
    <property type="entry name" value="Csx1_HEPN"/>
    <property type="match status" value="1"/>
</dbReference>
<accession>F8C652</accession>
<dbReference type="Proteomes" id="UP000006583">
    <property type="component" value="Chromosome"/>
</dbReference>
<keyword evidence="4" id="KW-1185">Reference proteome</keyword>
<dbReference type="InterPro" id="IPR019016">
    <property type="entry name" value="Csx1-like_HEPN"/>
</dbReference>
<sequence length="455" mass="53749">MLIYQIGRLDSGAFNPIKFEVNGKEYTAQLSSFALRQSFLENGEASKVILIYPVSLFLNKSLSNKNNPQTQNIPIDFKKVIESILYNKAERFNYLSNPYPYFAKHPHSKEADEFIVIHSIGQYEGINFSATLEELILEIFIDMVKRYQDEPFSELYLDISSGHNIYTSALLEAGRLFLTFYKLQNFLTKGKELNVFITFSDPILPPYERTFKIHKGFLLEVKVFFSYPEKPYEYSLRQGYMKFAGELAKENREIKRDLNDLFSYGKFFYSAIKNNIPLVLYTQAYHSEERINEGLQILIKLVKDSLTQNYQNTPKLNFDLFRKAFLMLAIYKGITEVLKTYKIAKKEEVSISELREKFVEENKSLYKYFGLVQNRNYLSQEIKNNFDRNKDKFEKEYKLLREYIGGESEDFNPRNFFAHCGFERNSIYVRKDGEEILVKYREDRLEEIAKILMEY</sequence>
<feature type="domain" description="CRISPR system endoribonuclease Csx1 CARF" evidence="2">
    <location>
        <begin position="12"/>
        <end position="202"/>
    </location>
</feature>